<keyword evidence="2" id="KW-1185">Reference proteome</keyword>
<evidence type="ECO:0000313" key="1">
    <source>
        <dbReference type="EMBL" id="KAK8030067.1"/>
    </source>
</evidence>
<protein>
    <submittedName>
        <fullName evidence="1">Uncharacterized protein</fullName>
    </submittedName>
</protein>
<sequence>MNSQLAILACLFELQDVDAPLAHALAPQQAHNVQGNVEAVRASNAHIHYLDELVLEIPHGLVTVLGRREERWVACQMRVGGVYRPEELEAAWASPTAVFDGLVQRGSHVTPVGRALGHLPPQEPGHVRGLELNGAGKQTFVLFAVGVLWPQFRARRQEDFEYLIVRASEVIIHPVRRPSPPPPLPMEVIAARYSRVQGPGEGSAVEPRQAPWLGGKAKIMLRQPEAYVFSEIRVWPRHSKLTPCIRTSNLIVEVNGLIPPTFVAAMFRAVNGCWITLQVGIRIGTVKIHISTISEADNTVTPLTDTLIHELDKLQNPGVLVTLGVELGQICGSCLRPWGLLPEPEVQLRVFLTEYFEPESRFVEAMFFRGDLLVDYSTANQVIERRACGGEGEPVAARGEALLYQEHKLGW</sequence>
<gene>
    <name evidence="1" type="ORF">PG993_011358</name>
</gene>
<proteinExistence type="predicted"/>
<accession>A0ABR1SDZ5</accession>
<organism evidence="1 2">
    <name type="scientific">Apiospora rasikravindrae</name>
    <dbReference type="NCBI Taxonomy" id="990691"/>
    <lineage>
        <taxon>Eukaryota</taxon>
        <taxon>Fungi</taxon>
        <taxon>Dikarya</taxon>
        <taxon>Ascomycota</taxon>
        <taxon>Pezizomycotina</taxon>
        <taxon>Sordariomycetes</taxon>
        <taxon>Xylariomycetidae</taxon>
        <taxon>Amphisphaeriales</taxon>
        <taxon>Apiosporaceae</taxon>
        <taxon>Apiospora</taxon>
    </lineage>
</organism>
<reference evidence="1 2" key="1">
    <citation type="submission" date="2023-01" db="EMBL/GenBank/DDBJ databases">
        <title>Analysis of 21 Apiospora genomes using comparative genomics revels a genus with tremendous synthesis potential of carbohydrate active enzymes and secondary metabolites.</title>
        <authorList>
            <person name="Sorensen T."/>
        </authorList>
    </citation>
    <scope>NUCLEOTIDE SEQUENCE [LARGE SCALE GENOMIC DNA]</scope>
    <source>
        <strain evidence="1 2">CBS 33761</strain>
    </source>
</reference>
<evidence type="ECO:0000313" key="2">
    <source>
        <dbReference type="Proteomes" id="UP001444661"/>
    </source>
</evidence>
<dbReference type="Proteomes" id="UP001444661">
    <property type="component" value="Unassembled WGS sequence"/>
</dbReference>
<dbReference type="EMBL" id="JAQQWK010000010">
    <property type="protein sequence ID" value="KAK8030067.1"/>
    <property type="molecule type" value="Genomic_DNA"/>
</dbReference>
<comment type="caution">
    <text evidence="1">The sequence shown here is derived from an EMBL/GenBank/DDBJ whole genome shotgun (WGS) entry which is preliminary data.</text>
</comment>
<name>A0ABR1SDZ5_9PEZI</name>